<gene>
    <name evidence="2" type="ORF">AZOBR_p1140063</name>
</gene>
<dbReference type="KEGG" id="abs:AZOBR_p1140063"/>
<dbReference type="AlphaFoldDB" id="A0A9P1NPP0"/>
<feature type="signal peptide" evidence="1">
    <location>
        <begin position="1"/>
        <end position="24"/>
    </location>
</feature>
<name>A0A9P1NPP0_9PROT</name>
<reference evidence="2 3" key="1">
    <citation type="journal article" date="2011" name="PLoS Genet.">
        <title>Azospirillum genomes reveal transition of bacteria from aquatic to terrestrial environments.</title>
        <authorList>
            <person name="Wisniewski-Dye F."/>
            <person name="Borziak K."/>
            <person name="Khalsa-Moyers G."/>
            <person name="Alexandre G."/>
            <person name="Sukharnikov L.O."/>
            <person name="Wuichet K."/>
            <person name="Hurst G.B."/>
            <person name="McDonald W.H."/>
            <person name="Robertson J.S."/>
            <person name="Barbe V."/>
            <person name="Calteau A."/>
            <person name="Rouy Z."/>
            <person name="Mangenot S."/>
            <person name="Prigent-Combaret C."/>
            <person name="Normand P."/>
            <person name="Boyer M."/>
            <person name="Siguier P."/>
            <person name="Dessaux Y."/>
            <person name="Elmerich C."/>
            <person name="Condemine G."/>
            <person name="Krishnen G."/>
            <person name="Kennedy I."/>
            <person name="Paterson A.H."/>
            <person name="Gonzalez V."/>
            <person name="Mavingui P."/>
            <person name="Zhulin I.B."/>
        </authorList>
    </citation>
    <scope>NUCLEOTIDE SEQUENCE [LARGE SCALE GENOMIC DNA]</scope>
    <source>
        <strain evidence="2 3">Sp245</strain>
    </source>
</reference>
<evidence type="ECO:0000313" key="2">
    <source>
        <dbReference type="EMBL" id="CCD01048.1"/>
    </source>
</evidence>
<feature type="chain" id="PRO_5040447873" evidence="1">
    <location>
        <begin position="25"/>
        <end position="90"/>
    </location>
</feature>
<proteinExistence type="predicted"/>
<dbReference type="EMBL" id="HE577328">
    <property type="protein sequence ID" value="CCD01048.1"/>
    <property type="molecule type" value="Genomic_DNA"/>
</dbReference>
<evidence type="ECO:0000313" key="3">
    <source>
        <dbReference type="Proteomes" id="UP000007319"/>
    </source>
</evidence>
<sequence length="90" mass="9967">MPGMSHLMLLCRTMTLLLPLVPVAGCTVAVQGEEAFRRQAERRLTSTPTPVEEVYRCFLCRGINPGYHQLYPERGEAVWSFTAGGASPEI</sequence>
<accession>A0A9P1NPP0</accession>
<keyword evidence="2" id="KW-0614">Plasmid</keyword>
<keyword evidence="3" id="KW-1185">Reference proteome</keyword>
<dbReference type="Proteomes" id="UP000007319">
    <property type="component" value="Plasmid AZOBR_p1"/>
</dbReference>
<organism evidence="2 3">
    <name type="scientific">Azospirillum baldaniorum</name>
    <dbReference type="NCBI Taxonomy" id="1064539"/>
    <lineage>
        <taxon>Bacteria</taxon>
        <taxon>Pseudomonadati</taxon>
        <taxon>Pseudomonadota</taxon>
        <taxon>Alphaproteobacteria</taxon>
        <taxon>Rhodospirillales</taxon>
        <taxon>Azospirillaceae</taxon>
        <taxon>Azospirillum</taxon>
    </lineage>
</organism>
<protein>
    <submittedName>
        <fullName evidence="2">Uncharacterized protein</fullName>
    </submittedName>
</protein>
<geneLocation type="plasmid" evidence="2 3">
    <name>AZOBR_p1</name>
</geneLocation>
<keyword evidence="1" id="KW-0732">Signal</keyword>
<evidence type="ECO:0000256" key="1">
    <source>
        <dbReference type="SAM" id="SignalP"/>
    </source>
</evidence>